<keyword evidence="3" id="KW-1185">Reference proteome</keyword>
<evidence type="ECO:0000256" key="1">
    <source>
        <dbReference type="SAM" id="MobiDB-lite"/>
    </source>
</evidence>
<dbReference type="EnsemblPlants" id="Solyc06g010160.2.1">
    <property type="protein sequence ID" value="Solyc06g010160.2.1"/>
    <property type="gene ID" value="Solyc06g010160.2"/>
</dbReference>
<dbReference type="InParanoid" id="A0A3Q7GQK1"/>
<evidence type="ECO:0000313" key="3">
    <source>
        <dbReference type="Proteomes" id="UP000004994"/>
    </source>
</evidence>
<reference evidence="2" key="1">
    <citation type="journal article" date="2012" name="Nature">
        <title>The tomato genome sequence provides insights into fleshy fruit evolution.</title>
        <authorList>
            <consortium name="Tomato Genome Consortium"/>
        </authorList>
    </citation>
    <scope>NUCLEOTIDE SEQUENCE [LARGE SCALE GENOMIC DNA]</scope>
    <source>
        <strain evidence="2">cv. Heinz 1706</strain>
    </source>
</reference>
<accession>A0A3Q7GQK1</accession>
<proteinExistence type="predicted"/>
<name>A0A3Q7GQK1_SOLLC</name>
<dbReference type="Proteomes" id="UP000004994">
    <property type="component" value="Chromosome 6"/>
</dbReference>
<dbReference type="Gramene" id="Solyc06g010160.2.1">
    <property type="protein sequence ID" value="Solyc06g010160.2.1"/>
    <property type="gene ID" value="Solyc06g010160.2"/>
</dbReference>
<reference evidence="2" key="2">
    <citation type="submission" date="2019-01" db="UniProtKB">
        <authorList>
            <consortium name="EnsemblPlants"/>
        </authorList>
    </citation>
    <scope>IDENTIFICATION</scope>
    <source>
        <strain evidence="2">cv. Heinz 1706</strain>
    </source>
</reference>
<evidence type="ECO:0000313" key="2">
    <source>
        <dbReference type="EnsemblPlants" id="Solyc06g010160.2.1"/>
    </source>
</evidence>
<feature type="region of interest" description="Disordered" evidence="1">
    <location>
        <begin position="9"/>
        <end position="59"/>
    </location>
</feature>
<dbReference type="AlphaFoldDB" id="A0A3Q7GQK1"/>
<protein>
    <submittedName>
        <fullName evidence="2">Uncharacterized protein</fullName>
    </submittedName>
</protein>
<feature type="compositionally biased region" description="Basic and acidic residues" evidence="1">
    <location>
        <begin position="39"/>
        <end position="59"/>
    </location>
</feature>
<organism evidence="2">
    <name type="scientific">Solanum lycopersicum</name>
    <name type="common">Tomato</name>
    <name type="synonym">Lycopersicon esculentum</name>
    <dbReference type="NCBI Taxonomy" id="4081"/>
    <lineage>
        <taxon>Eukaryota</taxon>
        <taxon>Viridiplantae</taxon>
        <taxon>Streptophyta</taxon>
        <taxon>Embryophyta</taxon>
        <taxon>Tracheophyta</taxon>
        <taxon>Spermatophyta</taxon>
        <taxon>Magnoliopsida</taxon>
        <taxon>eudicotyledons</taxon>
        <taxon>Gunneridae</taxon>
        <taxon>Pentapetalae</taxon>
        <taxon>asterids</taxon>
        <taxon>lamiids</taxon>
        <taxon>Solanales</taxon>
        <taxon>Solanaceae</taxon>
        <taxon>Solanoideae</taxon>
        <taxon>Solaneae</taxon>
        <taxon>Solanum</taxon>
        <taxon>Solanum subgen. Lycopersicon</taxon>
    </lineage>
</organism>
<dbReference type="PaxDb" id="4081-Solyc06g010160.1.1"/>
<sequence>MGLYSYFCRPETKKKHHGDHSSISQVKEKDTSTPLLGGKDGHQDKEDHESKKLSKDSLV</sequence>